<keyword evidence="2" id="KW-0489">Methyltransferase</keyword>
<dbReference type="NCBIfam" id="TIGR01444">
    <property type="entry name" value="fkbM_fam"/>
    <property type="match status" value="1"/>
</dbReference>
<gene>
    <name evidence="2" type="ORF">JQ619_36440</name>
</gene>
<evidence type="ECO:0000259" key="1">
    <source>
        <dbReference type="Pfam" id="PF05050"/>
    </source>
</evidence>
<dbReference type="InterPro" id="IPR006342">
    <property type="entry name" value="FkbM_mtfrase"/>
</dbReference>
<dbReference type="Pfam" id="PF05050">
    <property type="entry name" value="Methyltransf_21"/>
    <property type="match status" value="1"/>
</dbReference>
<dbReference type="Gene3D" id="3.40.50.150">
    <property type="entry name" value="Vaccinia Virus protein VP39"/>
    <property type="match status" value="1"/>
</dbReference>
<comment type="caution">
    <text evidence="2">The sequence shown here is derived from an EMBL/GenBank/DDBJ whole genome shotgun (WGS) entry which is preliminary data.</text>
</comment>
<protein>
    <submittedName>
        <fullName evidence="2">FkbM family methyltransferase</fullName>
    </submittedName>
</protein>
<dbReference type="InterPro" id="IPR029063">
    <property type="entry name" value="SAM-dependent_MTases_sf"/>
</dbReference>
<accession>A0ABS5GJD0</accession>
<proteinExistence type="predicted"/>
<dbReference type="InterPro" id="IPR052514">
    <property type="entry name" value="SAM-dependent_MTase"/>
</dbReference>
<organism evidence="2 3">
    <name type="scientific">Bradyrhizobium denitrificans</name>
    <dbReference type="NCBI Taxonomy" id="2734912"/>
    <lineage>
        <taxon>Bacteria</taxon>
        <taxon>Pseudomonadati</taxon>
        <taxon>Pseudomonadota</taxon>
        <taxon>Alphaproteobacteria</taxon>
        <taxon>Hyphomicrobiales</taxon>
        <taxon>Nitrobacteraceae</taxon>
        <taxon>Bradyrhizobium</taxon>
    </lineage>
</organism>
<feature type="domain" description="Methyltransferase FkbM" evidence="1">
    <location>
        <begin position="40"/>
        <end position="196"/>
    </location>
</feature>
<dbReference type="GO" id="GO:0032259">
    <property type="term" value="P:methylation"/>
    <property type="evidence" value="ECO:0007669"/>
    <property type="project" value="UniProtKB-KW"/>
</dbReference>
<dbReference type="Proteomes" id="UP001314635">
    <property type="component" value="Unassembled WGS sequence"/>
</dbReference>
<evidence type="ECO:0000313" key="2">
    <source>
        <dbReference type="EMBL" id="MBR1141250.1"/>
    </source>
</evidence>
<dbReference type="PANTHER" id="PTHR34203">
    <property type="entry name" value="METHYLTRANSFERASE, FKBM FAMILY PROTEIN"/>
    <property type="match status" value="1"/>
</dbReference>
<dbReference type="GO" id="GO:0008168">
    <property type="term" value="F:methyltransferase activity"/>
    <property type="evidence" value="ECO:0007669"/>
    <property type="project" value="UniProtKB-KW"/>
</dbReference>
<dbReference type="RefSeq" id="WP_172243168.1">
    <property type="nucleotide sequence ID" value="NZ_JABFDP010000048.1"/>
</dbReference>
<sequence>MIGREAARALVRVIRSRYRDHRTELHALRQRIGRGDIVCDIGANKGSFLYWLARWSAPGRAIAFEPQPDLADGLSRLCASFALSNVTIEQRAVYSSSGARTLFIPDGHQPGASLLQPVEASRPIEVQTICLDDYVSGGDMVSAMKIDVEGAELDVLRGAVSTLRRCRPLLVLECDRRLATLERMRETFALLRGLGYSGSFVRRGQLLPLANFDPELHQRTDGEWFWKSKDYCNNFVFSA</sequence>
<reference evidence="3" key="1">
    <citation type="journal article" date="2021" name="ISME J.">
        <title>Evolutionary origin and ecological implication of a unique nif island in free-living Bradyrhizobium lineages.</title>
        <authorList>
            <person name="Tao J."/>
        </authorList>
    </citation>
    <scope>NUCLEOTIDE SEQUENCE [LARGE SCALE GENOMIC DNA]</scope>
    <source>
        <strain evidence="3">SZCCT0094</strain>
    </source>
</reference>
<evidence type="ECO:0000313" key="3">
    <source>
        <dbReference type="Proteomes" id="UP001314635"/>
    </source>
</evidence>
<keyword evidence="2" id="KW-0808">Transferase</keyword>
<dbReference type="EMBL" id="JAFCLK010000059">
    <property type="protein sequence ID" value="MBR1141250.1"/>
    <property type="molecule type" value="Genomic_DNA"/>
</dbReference>
<dbReference type="SUPFAM" id="SSF53335">
    <property type="entry name" value="S-adenosyl-L-methionine-dependent methyltransferases"/>
    <property type="match status" value="1"/>
</dbReference>
<keyword evidence="3" id="KW-1185">Reference proteome</keyword>
<dbReference type="PANTHER" id="PTHR34203:SF15">
    <property type="entry name" value="SLL1173 PROTEIN"/>
    <property type="match status" value="1"/>
</dbReference>
<name>A0ABS5GJD0_9BRAD</name>